<protein>
    <recommendedName>
        <fullName evidence="3">Bacterial Ig-like domain-containing protein</fullName>
    </recommendedName>
</protein>
<dbReference type="GO" id="GO:0005509">
    <property type="term" value="F:calcium ion binding"/>
    <property type="evidence" value="ECO:0007669"/>
    <property type="project" value="InterPro"/>
</dbReference>
<dbReference type="SUPFAM" id="SSF49313">
    <property type="entry name" value="Cadherin-like"/>
    <property type="match status" value="1"/>
</dbReference>
<evidence type="ECO:0000256" key="1">
    <source>
        <dbReference type="ARBA" id="ARBA00022729"/>
    </source>
</evidence>
<dbReference type="SUPFAM" id="SSF141072">
    <property type="entry name" value="CalX-like"/>
    <property type="match status" value="1"/>
</dbReference>
<name>A0A2S4HF87_9GAMM</name>
<evidence type="ECO:0000313" key="4">
    <source>
        <dbReference type="EMBL" id="POP52652.1"/>
    </source>
</evidence>
<reference evidence="4" key="1">
    <citation type="submission" date="2018-01" db="EMBL/GenBank/DDBJ databases">
        <authorList>
            <person name="Yu X.-D."/>
        </authorList>
    </citation>
    <scope>NUCLEOTIDE SEQUENCE</scope>
    <source>
        <strain evidence="4">ZX-21</strain>
    </source>
</reference>
<dbReference type="Pfam" id="PF17963">
    <property type="entry name" value="Big_9"/>
    <property type="match status" value="2"/>
</dbReference>
<dbReference type="GO" id="GO:0016020">
    <property type="term" value="C:membrane"/>
    <property type="evidence" value="ECO:0007669"/>
    <property type="project" value="InterPro"/>
</dbReference>
<dbReference type="RefSeq" id="WP_103684470.1">
    <property type="nucleotide sequence ID" value="NZ_PQGG01000026.1"/>
</dbReference>
<sequence>MDTPTDNQQTLQTKEGLPLELAAASQTNATGANIDDNDALTRKKEQDLQDDEKPEESPANQDAIADGAKGNINPEQLDSEYTRPRPVSDYLKDDDSLPGWVWTLAGVTLIGGLDALDDGDSNDSDNTPNNTAPQFSSSTLALDPIEEDGSATFTLDVEDADGDSLSFSNSNPSHGTITQGDQDEQFIYTPDDNFFGDDSFIILARDPSGATDSITVSVTVTPINDAPQVEASQELGTKAGIALAFDVDATDIEEDPLTYSVGEGDNAPQNGTVDVVNSNGNFTYTPNEGFIGEDSFQIIVSDGDKESTQTVTINVRGTQTATADDVSVYEGAENTTAMVFTINIDSALAEDIILNVSKTGGTASEDTDFSTLTDTVTLLAGQTSVDYVVNIIGDTENEGDETLELSFDSSQLAAPLSVTGTIINDDPQTVLTLNSNDDSGTSNDDGITQLQALTLTVTSATGANVEIFANEQSLGMATEDSENPGTYHFLTTELDEGSYLFSATVTQSEKEPVSSAPISVTVDLSKPTLTEFNASADDDTVTLTFSEAVDFLDATGITFQQDDTDIAAVLDSVEGNTATFSFETDLVSGSLIDVAIADNSVSDLAGNLLTAIEFAADPNAITV</sequence>
<feature type="region of interest" description="Disordered" evidence="2">
    <location>
        <begin position="118"/>
        <end position="140"/>
    </location>
</feature>
<feature type="compositionally biased region" description="Low complexity" evidence="2">
    <location>
        <begin position="124"/>
        <end position="133"/>
    </location>
</feature>
<accession>A0A2S4HF87</accession>
<dbReference type="InterPro" id="IPR044016">
    <property type="entry name" value="Big_13"/>
</dbReference>
<feature type="compositionally biased region" description="Polar residues" evidence="2">
    <location>
        <begin position="1"/>
        <end position="13"/>
    </location>
</feature>
<feature type="compositionally biased region" description="Polar residues" evidence="2">
    <location>
        <begin position="165"/>
        <end position="180"/>
    </location>
</feature>
<dbReference type="InterPro" id="IPR038081">
    <property type="entry name" value="CalX-like_sf"/>
</dbReference>
<evidence type="ECO:0000313" key="5">
    <source>
        <dbReference type="Proteomes" id="UP000237222"/>
    </source>
</evidence>
<feature type="region of interest" description="Disordered" evidence="2">
    <location>
        <begin position="1"/>
        <end position="94"/>
    </location>
</feature>
<dbReference type="Gene3D" id="2.60.40.3440">
    <property type="match status" value="2"/>
</dbReference>
<evidence type="ECO:0000256" key="2">
    <source>
        <dbReference type="SAM" id="MobiDB-lite"/>
    </source>
</evidence>
<gene>
    <name evidence="4" type="ORF">C0068_10615</name>
</gene>
<keyword evidence="1" id="KW-0732">Signal</keyword>
<dbReference type="InterPro" id="IPR014755">
    <property type="entry name" value="Cu-Rt/internalin_Ig-like"/>
</dbReference>
<dbReference type="InterPro" id="IPR015919">
    <property type="entry name" value="Cadherin-like_sf"/>
</dbReference>
<dbReference type="EMBL" id="PQGG01000026">
    <property type="protein sequence ID" value="POP52652.1"/>
    <property type="molecule type" value="Genomic_DNA"/>
</dbReference>
<dbReference type="AlphaFoldDB" id="A0A2S4HF87"/>
<proteinExistence type="predicted"/>
<comment type="caution">
    <text evidence="4">The sequence shown here is derived from an EMBL/GenBank/DDBJ whole genome shotgun (WGS) entry which is preliminary data.</text>
</comment>
<organism evidence="4 5">
    <name type="scientific">Zhongshania marina</name>
    <dbReference type="NCBI Taxonomy" id="2304603"/>
    <lineage>
        <taxon>Bacteria</taxon>
        <taxon>Pseudomonadati</taxon>
        <taxon>Pseudomonadota</taxon>
        <taxon>Gammaproteobacteria</taxon>
        <taxon>Cellvibrionales</taxon>
        <taxon>Spongiibacteraceae</taxon>
        <taxon>Zhongshania</taxon>
    </lineage>
</organism>
<dbReference type="Gene3D" id="2.60.40.2030">
    <property type="match status" value="1"/>
</dbReference>
<dbReference type="Gene3D" id="2.60.40.10">
    <property type="entry name" value="Immunoglobulins"/>
    <property type="match status" value="1"/>
</dbReference>
<dbReference type="Proteomes" id="UP000237222">
    <property type="component" value="Unassembled WGS sequence"/>
</dbReference>
<dbReference type="Gene3D" id="2.60.40.1220">
    <property type="match status" value="1"/>
</dbReference>
<dbReference type="InterPro" id="IPR013783">
    <property type="entry name" value="Ig-like_fold"/>
</dbReference>
<dbReference type="OrthoDB" id="9805100at2"/>
<dbReference type="NCBIfam" id="NF012211">
    <property type="entry name" value="tand_rpt_95"/>
    <property type="match status" value="2"/>
</dbReference>
<feature type="domain" description="Bacterial Ig-like" evidence="3">
    <location>
        <begin position="429"/>
        <end position="523"/>
    </location>
</feature>
<evidence type="ECO:0000259" key="3">
    <source>
        <dbReference type="Pfam" id="PF19077"/>
    </source>
</evidence>
<dbReference type="Pfam" id="PF19077">
    <property type="entry name" value="Big_13"/>
    <property type="match status" value="1"/>
</dbReference>
<feature type="region of interest" description="Disordered" evidence="2">
    <location>
        <begin position="162"/>
        <end position="183"/>
    </location>
</feature>